<evidence type="ECO:0000259" key="8">
    <source>
        <dbReference type="Pfam" id="PF08281"/>
    </source>
</evidence>
<evidence type="ECO:0000256" key="6">
    <source>
        <dbReference type="SAM" id="MobiDB-lite"/>
    </source>
</evidence>
<evidence type="ECO:0000256" key="1">
    <source>
        <dbReference type="ARBA" id="ARBA00010641"/>
    </source>
</evidence>
<proteinExistence type="inferred from homology"/>
<evidence type="ECO:0000256" key="5">
    <source>
        <dbReference type="ARBA" id="ARBA00023163"/>
    </source>
</evidence>
<protein>
    <submittedName>
        <fullName evidence="9">Sigma-70 family RNA polymerase sigma factor</fullName>
    </submittedName>
</protein>
<evidence type="ECO:0000256" key="3">
    <source>
        <dbReference type="ARBA" id="ARBA00023015"/>
    </source>
</evidence>
<keyword evidence="10" id="KW-1185">Reference proteome</keyword>
<organism evidence="9 10">
    <name type="scientific">Microbispora cellulosiformans</name>
    <dbReference type="NCBI Taxonomy" id="2614688"/>
    <lineage>
        <taxon>Bacteria</taxon>
        <taxon>Bacillati</taxon>
        <taxon>Actinomycetota</taxon>
        <taxon>Actinomycetes</taxon>
        <taxon>Streptosporangiales</taxon>
        <taxon>Streptosporangiaceae</taxon>
        <taxon>Microbispora</taxon>
    </lineage>
</organism>
<dbReference type="PANTHER" id="PTHR30173">
    <property type="entry name" value="SIGMA 19 FACTOR"/>
    <property type="match status" value="1"/>
</dbReference>
<dbReference type="InterPro" id="IPR013325">
    <property type="entry name" value="RNA_pol_sigma_r2"/>
</dbReference>
<evidence type="ECO:0000259" key="7">
    <source>
        <dbReference type="Pfam" id="PF04542"/>
    </source>
</evidence>
<dbReference type="Gene3D" id="1.10.10.10">
    <property type="entry name" value="Winged helix-like DNA-binding domain superfamily/Winged helix DNA-binding domain"/>
    <property type="match status" value="1"/>
</dbReference>
<reference evidence="9 10" key="1">
    <citation type="submission" date="2019-09" db="EMBL/GenBank/DDBJ databases">
        <title>Screening of Novel Bioactive Compounds from Soil-Associated.</title>
        <authorList>
            <person name="Gong X."/>
        </authorList>
    </citation>
    <scope>NUCLEOTIDE SEQUENCE [LARGE SCALE GENOMIC DNA]</scope>
    <source>
        <strain evidence="9 10">Gxj-6</strain>
    </source>
</reference>
<evidence type="ECO:0000256" key="4">
    <source>
        <dbReference type="ARBA" id="ARBA00023082"/>
    </source>
</evidence>
<sequence length="326" mass="35256">MSHMEGLSRPHDVNDHDDGVIDSVTDGGAGFEALRPRLLGVAYGLLGSLDEAEDVVQDAWLRLRRHQEEGGAEIEDETGWLVVTVSRLALDVLRSARHRREEYVGPWLPEPVLTGPVTGGVVATGPAERVTLDESISMAMLVVLESLSPAERTAFVLHDVFGLTFAEVGEAVGRSPAACRQLAARARAHVASRAPRFDVDPSAHRRVVDAFARACLGDDVGALLALLDPEVVLRSDGGGVVRAARRPVLGAAKVARLLMGLRRFGRFEIVPASVNGRPGLLRYREGRLVTVIGLTVADGRITTVDMVLNPEKLARLTRADETRNRR</sequence>
<dbReference type="SUPFAM" id="SSF88946">
    <property type="entry name" value="Sigma2 domain of RNA polymerase sigma factors"/>
    <property type="match status" value="1"/>
</dbReference>
<comment type="subunit">
    <text evidence="2">Interacts transiently with the RNA polymerase catalytic core formed by RpoA, RpoB, RpoC and RpoZ (2 alpha, 1 beta, 1 beta' and 1 omega subunit) to form the RNA polymerase holoenzyme that can initiate transcription.</text>
</comment>
<dbReference type="Gene3D" id="3.10.450.50">
    <property type="match status" value="1"/>
</dbReference>
<feature type="domain" description="RNA polymerase sigma factor 70 region 4 type 2" evidence="8">
    <location>
        <begin position="139"/>
        <end position="189"/>
    </location>
</feature>
<dbReference type="InterPro" id="IPR036388">
    <property type="entry name" value="WH-like_DNA-bd_sf"/>
</dbReference>
<dbReference type="SUPFAM" id="SSF88659">
    <property type="entry name" value="Sigma3 and sigma4 domains of RNA polymerase sigma factors"/>
    <property type="match status" value="1"/>
</dbReference>
<dbReference type="Gene3D" id="1.10.1740.10">
    <property type="match status" value="1"/>
</dbReference>
<accession>A0A5J5K933</accession>
<comment type="similarity">
    <text evidence="1">Belongs to the sigma-70 factor family. ECF subfamily.</text>
</comment>
<dbReference type="NCBIfam" id="TIGR02937">
    <property type="entry name" value="sigma70-ECF"/>
    <property type="match status" value="1"/>
</dbReference>
<dbReference type="Pfam" id="PF04542">
    <property type="entry name" value="Sigma70_r2"/>
    <property type="match status" value="1"/>
</dbReference>
<evidence type="ECO:0000256" key="2">
    <source>
        <dbReference type="ARBA" id="ARBA00011344"/>
    </source>
</evidence>
<dbReference type="EMBL" id="VYTZ01000002">
    <property type="protein sequence ID" value="KAA9380929.1"/>
    <property type="molecule type" value="Genomic_DNA"/>
</dbReference>
<evidence type="ECO:0000313" key="10">
    <source>
        <dbReference type="Proteomes" id="UP000327011"/>
    </source>
</evidence>
<dbReference type="SUPFAM" id="SSF54427">
    <property type="entry name" value="NTF2-like"/>
    <property type="match status" value="1"/>
</dbReference>
<dbReference type="PANTHER" id="PTHR30173:SF43">
    <property type="entry name" value="ECF RNA POLYMERASE SIGMA FACTOR SIGI-RELATED"/>
    <property type="match status" value="1"/>
</dbReference>
<keyword evidence="5" id="KW-0804">Transcription</keyword>
<feature type="compositionally biased region" description="Basic and acidic residues" evidence="6">
    <location>
        <begin position="1"/>
        <end position="19"/>
    </location>
</feature>
<dbReference type="InterPro" id="IPR013249">
    <property type="entry name" value="RNA_pol_sigma70_r4_t2"/>
</dbReference>
<comment type="caution">
    <text evidence="9">The sequence shown here is derived from an EMBL/GenBank/DDBJ whole genome shotgun (WGS) entry which is preliminary data.</text>
</comment>
<dbReference type="InterPro" id="IPR032710">
    <property type="entry name" value="NTF2-like_dom_sf"/>
</dbReference>
<dbReference type="InterPro" id="IPR007627">
    <property type="entry name" value="RNA_pol_sigma70_r2"/>
</dbReference>
<dbReference type="GO" id="GO:0006352">
    <property type="term" value="P:DNA-templated transcription initiation"/>
    <property type="evidence" value="ECO:0007669"/>
    <property type="project" value="InterPro"/>
</dbReference>
<gene>
    <name evidence="9" type="ORF">F5972_07550</name>
</gene>
<evidence type="ECO:0000313" key="9">
    <source>
        <dbReference type="EMBL" id="KAA9380929.1"/>
    </source>
</evidence>
<keyword evidence="4" id="KW-0731">Sigma factor</keyword>
<dbReference type="InterPro" id="IPR013324">
    <property type="entry name" value="RNA_pol_sigma_r3/r4-like"/>
</dbReference>
<dbReference type="AlphaFoldDB" id="A0A5J5K933"/>
<dbReference type="InterPro" id="IPR014284">
    <property type="entry name" value="RNA_pol_sigma-70_dom"/>
</dbReference>
<dbReference type="GO" id="GO:0016987">
    <property type="term" value="F:sigma factor activity"/>
    <property type="evidence" value="ECO:0007669"/>
    <property type="project" value="UniProtKB-KW"/>
</dbReference>
<dbReference type="Proteomes" id="UP000327011">
    <property type="component" value="Unassembled WGS sequence"/>
</dbReference>
<dbReference type="Pfam" id="PF08281">
    <property type="entry name" value="Sigma70_r4_2"/>
    <property type="match status" value="1"/>
</dbReference>
<keyword evidence="3" id="KW-0805">Transcription regulation</keyword>
<feature type="region of interest" description="Disordered" evidence="6">
    <location>
        <begin position="1"/>
        <end position="21"/>
    </location>
</feature>
<dbReference type="NCBIfam" id="NF007214">
    <property type="entry name" value="PRK09636.1"/>
    <property type="match status" value="1"/>
</dbReference>
<dbReference type="GO" id="GO:0003677">
    <property type="term" value="F:DNA binding"/>
    <property type="evidence" value="ECO:0007669"/>
    <property type="project" value="InterPro"/>
</dbReference>
<dbReference type="InterPro" id="IPR052704">
    <property type="entry name" value="ECF_Sigma-70_Domain"/>
</dbReference>
<name>A0A5J5K933_9ACTN</name>
<feature type="domain" description="RNA polymerase sigma-70 region 2" evidence="7">
    <location>
        <begin position="31"/>
        <end position="97"/>
    </location>
</feature>